<evidence type="ECO:0000313" key="3">
    <source>
        <dbReference type="RefSeq" id="XP_031552596.1"/>
    </source>
</evidence>
<evidence type="ECO:0000256" key="1">
    <source>
        <dbReference type="SAM" id="SignalP"/>
    </source>
</evidence>
<evidence type="ECO:0000313" key="2">
    <source>
        <dbReference type="Proteomes" id="UP000515163"/>
    </source>
</evidence>
<proteinExistence type="predicted"/>
<reference evidence="3" key="1">
    <citation type="submission" date="2025-08" db="UniProtKB">
        <authorList>
            <consortium name="RefSeq"/>
        </authorList>
    </citation>
    <scope>IDENTIFICATION</scope>
    <source>
        <tissue evidence="3">Tentacle</tissue>
    </source>
</reference>
<dbReference type="GeneID" id="116289798"/>
<keyword evidence="2" id="KW-1185">Reference proteome</keyword>
<gene>
    <name evidence="3" type="primary">LOC116289798</name>
</gene>
<dbReference type="RefSeq" id="XP_031552596.1">
    <property type="nucleotide sequence ID" value="XM_031696736.1"/>
</dbReference>
<sequence length="132" mass="15223">MKLEGRQILFSVFVVLLVNCWMTSAFHVGVGKVGKKKNGKRTEETVRTRTHFQDLCQRAQEQCENFNSDVIEGTNEKRFKVEENPSEVKKSSLDAIITVKTLCNILEQQCESTLDTDSPVKRMSLRSLWRRD</sequence>
<name>A0A6P8HAH1_ACTTE</name>
<dbReference type="Proteomes" id="UP000515163">
    <property type="component" value="Unplaced"/>
</dbReference>
<dbReference type="InParanoid" id="A0A6P8HAH1"/>
<organism evidence="2 3">
    <name type="scientific">Actinia tenebrosa</name>
    <name type="common">Australian red waratah sea anemone</name>
    <dbReference type="NCBI Taxonomy" id="6105"/>
    <lineage>
        <taxon>Eukaryota</taxon>
        <taxon>Metazoa</taxon>
        <taxon>Cnidaria</taxon>
        <taxon>Anthozoa</taxon>
        <taxon>Hexacorallia</taxon>
        <taxon>Actiniaria</taxon>
        <taxon>Actiniidae</taxon>
        <taxon>Actinia</taxon>
    </lineage>
</organism>
<dbReference type="KEGG" id="aten:116289798"/>
<dbReference type="OrthoDB" id="10286622at2759"/>
<feature type="chain" id="PRO_5027620640" evidence="1">
    <location>
        <begin position="26"/>
        <end position="132"/>
    </location>
</feature>
<dbReference type="AlphaFoldDB" id="A0A6P8HAH1"/>
<accession>A0A6P8HAH1</accession>
<keyword evidence="1" id="KW-0732">Signal</keyword>
<protein>
    <submittedName>
        <fullName evidence="3">Uncharacterized protein LOC116289798</fullName>
    </submittedName>
</protein>
<feature type="signal peptide" evidence="1">
    <location>
        <begin position="1"/>
        <end position="25"/>
    </location>
</feature>